<dbReference type="EMBL" id="CADEAL010000319">
    <property type="protein sequence ID" value="CAB1418364.1"/>
    <property type="molecule type" value="Genomic_DNA"/>
</dbReference>
<evidence type="ECO:0000256" key="1">
    <source>
        <dbReference type="SAM" id="MobiDB-lite"/>
    </source>
</evidence>
<accession>A0A9N7TUJ4</accession>
<feature type="region of interest" description="Disordered" evidence="1">
    <location>
        <begin position="1"/>
        <end position="38"/>
    </location>
</feature>
<comment type="caution">
    <text evidence="2">The sequence shown here is derived from an EMBL/GenBank/DDBJ whole genome shotgun (WGS) entry which is preliminary data.</text>
</comment>
<gene>
    <name evidence="2" type="ORF">PLEPLA_LOCUS6188</name>
</gene>
<proteinExistence type="predicted"/>
<sequence>MLLEGLASAGDPLSPRSAIRQRKPLEVAGSPKDSAASSVEDYGWGMVPASWLYRCEVSAATSATNRRPLLQAAGSTKSQAGSVKRVRGRDCMAAQLPPSLLHLREVWHGVAHPRSIL</sequence>
<organism evidence="2 3">
    <name type="scientific">Pleuronectes platessa</name>
    <name type="common">European plaice</name>
    <dbReference type="NCBI Taxonomy" id="8262"/>
    <lineage>
        <taxon>Eukaryota</taxon>
        <taxon>Metazoa</taxon>
        <taxon>Chordata</taxon>
        <taxon>Craniata</taxon>
        <taxon>Vertebrata</taxon>
        <taxon>Euteleostomi</taxon>
        <taxon>Actinopterygii</taxon>
        <taxon>Neopterygii</taxon>
        <taxon>Teleostei</taxon>
        <taxon>Neoteleostei</taxon>
        <taxon>Acanthomorphata</taxon>
        <taxon>Carangaria</taxon>
        <taxon>Pleuronectiformes</taxon>
        <taxon>Pleuronectoidei</taxon>
        <taxon>Pleuronectidae</taxon>
        <taxon>Pleuronectes</taxon>
    </lineage>
</organism>
<dbReference type="AlphaFoldDB" id="A0A9N7TUJ4"/>
<dbReference type="Proteomes" id="UP001153269">
    <property type="component" value="Unassembled WGS sequence"/>
</dbReference>
<protein>
    <submittedName>
        <fullName evidence="2">Uncharacterized protein</fullName>
    </submittedName>
</protein>
<keyword evidence="3" id="KW-1185">Reference proteome</keyword>
<reference evidence="2" key="1">
    <citation type="submission" date="2020-03" db="EMBL/GenBank/DDBJ databases">
        <authorList>
            <person name="Weist P."/>
        </authorList>
    </citation>
    <scope>NUCLEOTIDE SEQUENCE</scope>
</reference>
<evidence type="ECO:0000313" key="2">
    <source>
        <dbReference type="EMBL" id="CAB1418364.1"/>
    </source>
</evidence>
<evidence type="ECO:0000313" key="3">
    <source>
        <dbReference type="Proteomes" id="UP001153269"/>
    </source>
</evidence>
<name>A0A9N7TUJ4_PLEPL</name>